<reference evidence="1" key="2">
    <citation type="journal article" date="2015" name="Fish Shellfish Immunol.">
        <title>Early steps in the European eel (Anguilla anguilla)-Vibrio vulnificus interaction in the gills: Role of the RtxA13 toxin.</title>
        <authorList>
            <person name="Callol A."/>
            <person name="Pajuelo D."/>
            <person name="Ebbesson L."/>
            <person name="Teles M."/>
            <person name="MacKenzie S."/>
            <person name="Amaro C."/>
        </authorList>
    </citation>
    <scope>NUCLEOTIDE SEQUENCE</scope>
</reference>
<sequence length="47" mass="5058">MSTIACLSEVTGLSRDSDTDNCCQICPHCYRITVPQNSLGLLAELAN</sequence>
<dbReference type="EMBL" id="GBXM01045139">
    <property type="protein sequence ID" value="JAH63438.1"/>
    <property type="molecule type" value="Transcribed_RNA"/>
</dbReference>
<proteinExistence type="predicted"/>
<evidence type="ECO:0000313" key="1">
    <source>
        <dbReference type="EMBL" id="JAH63438.1"/>
    </source>
</evidence>
<reference evidence="1" key="1">
    <citation type="submission" date="2014-11" db="EMBL/GenBank/DDBJ databases">
        <authorList>
            <person name="Amaro Gonzalez C."/>
        </authorList>
    </citation>
    <scope>NUCLEOTIDE SEQUENCE</scope>
</reference>
<protein>
    <submittedName>
        <fullName evidence="1">Uncharacterized protein</fullName>
    </submittedName>
</protein>
<dbReference type="AlphaFoldDB" id="A0A0E9UER5"/>
<accession>A0A0E9UER5</accession>
<name>A0A0E9UER5_ANGAN</name>
<organism evidence="1">
    <name type="scientific">Anguilla anguilla</name>
    <name type="common">European freshwater eel</name>
    <name type="synonym">Muraena anguilla</name>
    <dbReference type="NCBI Taxonomy" id="7936"/>
    <lineage>
        <taxon>Eukaryota</taxon>
        <taxon>Metazoa</taxon>
        <taxon>Chordata</taxon>
        <taxon>Craniata</taxon>
        <taxon>Vertebrata</taxon>
        <taxon>Euteleostomi</taxon>
        <taxon>Actinopterygii</taxon>
        <taxon>Neopterygii</taxon>
        <taxon>Teleostei</taxon>
        <taxon>Anguilliformes</taxon>
        <taxon>Anguillidae</taxon>
        <taxon>Anguilla</taxon>
    </lineage>
</organism>